<dbReference type="Pfam" id="PF13450">
    <property type="entry name" value="NAD_binding_8"/>
    <property type="match status" value="1"/>
</dbReference>
<dbReference type="PANTHER" id="PTHR46313:SF3">
    <property type="entry name" value="PROLYCOPENE ISOMERASE, CHLOROPLASTIC"/>
    <property type="match status" value="1"/>
</dbReference>
<dbReference type="Gene3D" id="3.50.50.60">
    <property type="entry name" value="FAD/NAD(P)-binding domain"/>
    <property type="match status" value="1"/>
</dbReference>
<dbReference type="Gene3D" id="1.10.405.20">
    <property type="match status" value="1"/>
</dbReference>
<dbReference type="SUPFAM" id="SSF51905">
    <property type="entry name" value="FAD/NAD(P)-binding domain"/>
    <property type="match status" value="1"/>
</dbReference>
<keyword evidence="2" id="KW-1185">Reference proteome</keyword>
<dbReference type="STRING" id="326298.Suden_0933"/>
<dbReference type="KEGG" id="tdn:Suden_0933"/>
<gene>
    <name evidence="1" type="ordered locus">Suden_0933</name>
</gene>
<dbReference type="EMBL" id="CP000153">
    <property type="protein sequence ID" value="ABB44211.1"/>
    <property type="molecule type" value="Genomic_DNA"/>
</dbReference>
<organism evidence="1 2">
    <name type="scientific">Sulfurimonas denitrificans (strain ATCC 33889 / DSM 1251)</name>
    <name type="common">Thiomicrospira denitrificans (strain ATCC 33889 / DSM 1251)</name>
    <dbReference type="NCBI Taxonomy" id="326298"/>
    <lineage>
        <taxon>Bacteria</taxon>
        <taxon>Pseudomonadati</taxon>
        <taxon>Campylobacterota</taxon>
        <taxon>Epsilonproteobacteria</taxon>
        <taxon>Campylobacterales</taxon>
        <taxon>Sulfurimonadaceae</taxon>
        <taxon>Sulfurimonas</taxon>
    </lineage>
</organism>
<dbReference type="Gene3D" id="3.30.70.1990">
    <property type="match status" value="1"/>
</dbReference>
<name>Q30S20_SULDN</name>
<accession>Q30S20</accession>
<dbReference type="AlphaFoldDB" id="Q30S20"/>
<sequence>MMFEYAVVGSGIGGSSIASYLNSKKKDVALFEKEPYLGGCSSTFRHKNFNYNTGATTLSGYEDGFVVKEMFDSIGFSPKLIQTDPTIVVIQNKKATPRYKDFEKFLNVLETNYPHPKNREFWALIHKINSDFYKHNGHYYSNKNLFSKICSLASFTPLGLSFFKYLAVSASHFIDDFFGGIDEEYLQFLESQILIVAQAPAKEINFLTAALSLGYTFNVNHYVVGGFSRLFDDMTKNIKNIYRDSEILSIEKKSDSFELYTKDEIFRAKKVILNSTVYDSAKLFSDAKIKEYYKYYEKLNNNQSSFMLYLTIKSEQKFHHHYQLIQKEKFANTLSCALFVSFSDIDDLNLAPSGHYSITASIHTNVQFWQNPQTYKAQKKELKNLLLDTILNQLSIKKEEVIQSFAATPKSFNRYLNRSQLGGNAISMENFLPFLPSNDTKINGLYNVGDSVYAAQGWPGVMLGVKNLQRLLHV</sequence>
<dbReference type="Proteomes" id="UP000002714">
    <property type="component" value="Chromosome"/>
</dbReference>
<dbReference type="PANTHER" id="PTHR46313">
    <property type="match status" value="1"/>
</dbReference>
<proteinExistence type="predicted"/>
<dbReference type="InterPro" id="IPR036188">
    <property type="entry name" value="FAD/NAD-bd_sf"/>
</dbReference>
<dbReference type="eggNOG" id="COG1233">
    <property type="taxonomic scope" value="Bacteria"/>
</dbReference>
<protein>
    <submittedName>
        <fullName evidence="1">Phytoene dehydrogenase and related proteins-like protein</fullName>
    </submittedName>
</protein>
<evidence type="ECO:0000313" key="2">
    <source>
        <dbReference type="Proteomes" id="UP000002714"/>
    </source>
</evidence>
<dbReference type="GO" id="GO:0016116">
    <property type="term" value="P:carotenoid metabolic process"/>
    <property type="evidence" value="ECO:0007669"/>
    <property type="project" value="InterPro"/>
</dbReference>
<dbReference type="HOGENOM" id="CLU_019722_4_2_7"/>
<reference evidence="1 2" key="1">
    <citation type="journal article" date="2008" name="Appl. Environ. Microbiol.">
        <title>Genome of the epsilonproteobacterial chemolithoautotroph Sulfurimonas denitrificans.</title>
        <authorList>
            <person name="Sievert S.M."/>
            <person name="Scott K.M."/>
            <person name="Klotz M.G."/>
            <person name="Chain P.S.G."/>
            <person name="Hauser L.J."/>
            <person name="Hemp J."/>
            <person name="Huegler M."/>
            <person name="Land M."/>
            <person name="Lapidus A."/>
            <person name="Larimer F.W."/>
            <person name="Lucas S."/>
            <person name="Malfatti S.A."/>
            <person name="Meyer F."/>
            <person name="Paulsen I.T."/>
            <person name="Ren Q."/>
            <person name="Simon J."/>
            <person name="Bailey K."/>
            <person name="Diaz E."/>
            <person name="Fitzpatrick K.A."/>
            <person name="Glover B."/>
            <person name="Gwatney N."/>
            <person name="Korajkic A."/>
            <person name="Long A."/>
            <person name="Mobberley J.M."/>
            <person name="Pantry S.N."/>
            <person name="Pazder G."/>
            <person name="Peterson S."/>
            <person name="Quintanilla J.D."/>
            <person name="Sprinkle R."/>
            <person name="Stephens J."/>
            <person name="Thomas P."/>
            <person name="Vaughn R."/>
            <person name="Weber M.J."/>
            <person name="Wooten L.L."/>
        </authorList>
    </citation>
    <scope>NUCLEOTIDE SEQUENCE [LARGE SCALE GENOMIC DNA]</scope>
    <source>
        <strain evidence="2">ATCC 33889 / DSM 1251</strain>
    </source>
</reference>
<evidence type="ECO:0000313" key="1">
    <source>
        <dbReference type="EMBL" id="ABB44211.1"/>
    </source>
</evidence>
<dbReference type="InterPro" id="IPR045892">
    <property type="entry name" value="CrtISO-like"/>
</dbReference>